<feature type="region of interest" description="Disordered" evidence="2">
    <location>
        <begin position="1"/>
        <end position="27"/>
    </location>
</feature>
<dbReference type="AlphaFoldDB" id="A0A8H3CM41"/>
<feature type="compositionally biased region" description="Polar residues" evidence="2">
    <location>
        <begin position="1"/>
        <end position="15"/>
    </location>
</feature>
<evidence type="ECO:0000313" key="3">
    <source>
        <dbReference type="EMBL" id="CAE6487763.1"/>
    </source>
</evidence>
<evidence type="ECO:0000256" key="2">
    <source>
        <dbReference type="SAM" id="MobiDB-lite"/>
    </source>
</evidence>
<dbReference type="Proteomes" id="UP000663850">
    <property type="component" value="Unassembled WGS sequence"/>
</dbReference>
<keyword evidence="1" id="KW-0175">Coiled coil</keyword>
<protein>
    <submittedName>
        <fullName evidence="3">Uncharacterized protein</fullName>
    </submittedName>
</protein>
<name>A0A8H3CM41_9AGAM</name>
<evidence type="ECO:0000313" key="4">
    <source>
        <dbReference type="Proteomes" id="UP000663850"/>
    </source>
</evidence>
<evidence type="ECO:0000256" key="1">
    <source>
        <dbReference type="SAM" id="Coils"/>
    </source>
</evidence>
<organism evidence="3 4">
    <name type="scientific">Rhizoctonia solani</name>
    <dbReference type="NCBI Taxonomy" id="456999"/>
    <lineage>
        <taxon>Eukaryota</taxon>
        <taxon>Fungi</taxon>
        <taxon>Dikarya</taxon>
        <taxon>Basidiomycota</taxon>
        <taxon>Agaricomycotina</taxon>
        <taxon>Agaricomycetes</taxon>
        <taxon>Cantharellales</taxon>
        <taxon>Ceratobasidiaceae</taxon>
        <taxon>Rhizoctonia</taxon>
    </lineage>
</organism>
<proteinExistence type="predicted"/>
<accession>A0A8H3CM41</accession>
<comment type="caution">
    <text evidence="3">The sequence shown here is derived from an EMBL/GenBank/DDBJ whole genome shotgun (WGS) entry which is preliminary data.</text>
</comment>
<reference evidence="3" key="1">
    <citation type="submission" date="2021-01" db="EMBL/GenBank/DDBJ databases">
        <authorList>
            <person name="Kaushik A."/>
        </authorList>
    </citation>
    <scope>NUCLEOTIDE SEQUENCE</scope>
    <source>
        <strain evidence="3">Type strain: AG8-Rh-89/</strain>
    </source>
</reference>
<sequence length="130" mass="15186">MSRKTNPNTSTNNSFLGKLFKRKHPNPQEKLRKLREVEAEMKREAGDAVADLAEAEKDYAQFIQTMEATYDGDPEGLAWFRNHCAALEEAEKLKIQLQKEREEFKVHEAKYLAEKEELRRQMDELDARTS</sequence>
<gene>
    <name evidence="3" type="ORF">RDB_LOCUS81541</name>
</gene>
<dbReference type="EMBL" id="CAJMWZ010004289">
    <property type="protein sequence ID" value="CAE6487763.1"/>
    <property type="molecule type" value="Genomic_DNA"/>
</dbReference>
<feature type="coiled-coil region" evidence="1">
    <location>
        <begin position="38"/>
        <end position="128"/>
    </location>
</feature>